<dbReference type="EMBL" id="LXFE01003012">
    <property type="protein sequence ID" value="OLL22632.1"/>
    <property type="molecule type" value="Genomic_DNA"/>
</dbReference>
<sequence>MTTENDGSTKKDEEEILLEETLFGDINGYRTRLYDFDKDPCLKVDAEILDNHVPQDNIEELGDDQLFFVDSGKQDVRERSESFSSHSSVIEERDHAWKPVWDDSDDDKLVVSLALNNRMRKLRKTEAEDKITGKEYSRRLRSQYERVYPVPEWATLKTKTTINDEEMSSEDNTLNLYAEPIKRLFRTSERYIKSGKSSMLPVGNLDITRMIDANKQAPSQAVVQTVSFHPYYPILMTGGFDRTLRLFHIDGKINPPATSIHLRKLPISHASFHPDGRRVFAGGRRKFLYSWDLESGLVNKIDRISGIEHLSNSMEHFRLSPCGKYIGISAKNGWVNILAAGTGQWVAGAKIEGAISEFVWCRDGSGLVISNTNGELWDWSIGERRFTFRWKDDGGVSTCKIALGGYGDRWCAIGSSCGIVNVYDRRSFSSEERNPKPLKTLEHLTTSINCLEFSPDGQILAMATRGKKDKLRMVHIPSCSVYKNWPAQTTPLGRVGCLEFSPHGEMITIGNEQGRVGLWKLQHYSA</sequence>
<gene>
    <name evidence="7" type="ORF">NEOLI_000257</name>
</gene>
<dbReference type="SUPFAM" id="SSF50978">
    <property type="entry name" value="WD40 repeat-like"/>
    <property type="match status" value="1"/>
</dbReference>
<dbReference type="GO" id="GO:0000447">
    <property type="term" value="P:endonucleolytic cleavage in ITS1 to separate SSU-rRNA from 5.8S rRNA and LSU-rRNA from tricistronic rRNA transcript (SSU-rRNA, 5.8S rRNA, LSU-rRNA)"/>
    <property type="evidence" value="ECO:0007669"/>
    <property type="project" value="EnsemblFungi"/>
</dbReference>
<dbReference type="InterPro" id="IPR036322">
    <property type="entry name" value="WD40_repeat_dom_sf"/>
</dbReference>
<dbReference type="Proteomes" id="UP000186594">
    <property type="component" value="Unassembled WGS sequence"/>
</dbReference>
<comment type="subcellular location">
    <subcellularLocation>
        <location evidence="1">Nucleus</location>
        <location evidence="1">Nucleolus</location>
    </subcellularLocation>
</comment>
<dbReference type="OMA" id="KIRMWEI"/>
<dbReference type="STRING" id="1198029.A0A1U7LJA3"/>
<evidence type="ECO:0000313" key="8">
    <source>
        <dbReference type="Proteomes" id="UP000186594"/>
    </source>
</evidence>
<comment type="similarity">
    <text evidence="6">Belongs to the WD repeat UTP18 family.</text>
</comment>
<dbReference type="GO" id="GO:0000480">
    <property type="term" value="P:endonucleolytic cleavage in 5'-ETS of tricistronic rRNA transcript (SSU-rRNA, 5.8S rRNA, LSU-rRNA)"/>
    <property type="evidence" value="ECO:0007669"/>
    <property type="project" value="EnsemblFungi"/>
</dbReference>
<evidence type="ECO:0000313" key="7">
    <source>
        <dbReference type="EMBL" id="OLL22632.1"/>
    </source>
</evidence>
<evidence type="ECO:0000256" key="1">
    <source>
        <dbReference type="ARBA" id="ARBA00004604"/>
    </source>
</evidence>
<proteinExistence type="inferred from homology"/>
<keyword evidence="4" id="KW-0677">Repeat</keyword>
<dbReference type="SMART" id="SM00320">
    <property type="entry name" value="WD40"/>
    <property type="match status" value="5"/>
</dbReference>
<evidence type="ECO:0000256" key="2">
    <source>
        <dbReference type="ARBA" id="ARBA00022552"/>
    </source>
</evidence>
<evidence type="ECO:0000256" key="6">
    <source>
        <dbReference type="ARBA" id="ARBA00025767"/>
    </source>
</evidence>
<dbReference type="GO" id="GO:0032040">
    <property type="term" value="C:small-subunit processome"/>
    <property type="evidence" value="ECO:0007669"/>
    <property type="project" value="EnsemblFungi"/>
</dbReference>
<dbReference type="PANTHER" id="PTHR18359:SF0">
    <property type="entry name" value="U3 SMALL NUCLEOLAR RNA-ASSOCIATED PROTEIN 18 HOMOLOG"/>
    <property type="match status" value="1"/>
</dbReference>
<dbReference type="InterPro" id="IPR045161">
    <property type="entry name" value="Utp18"/>
</dbReference>
<dbReference type="GO" id="GO:0000292">
    <property type="term" value="P:RNA fragment catabolic process"/>
    <property type="evidence" value="ECO:0007669"/>
    <property type="project" value="EnsemblFungi"/>
</dbReference>
<keyword evidence="3" id="KW-0853">WD repeat</keyword>
<dbReference type="OrthoDB" id="1935146at2759"/>
<evidence type="ECO:0000256" key="4">
    <source>
        <dbReference type="ARBA" id="ARBA00022737"/>
    </source>
</evidence>
<keyword evidence="8" id="KW-1185">Reference proteome</keyword>
<organism evidence="7 8">
    <name type="scientific">Neolecta irregularis (strain DAH-3)</name>
    <dbReference type="NCBI Taxonomy" id="1198029"/>
    <lineage>
        <taxon>Eukaryota</taxon>
        <taxon>Fungi</taxon>
        <taxon>Dikarya</taxon>
        <taxon>Ascomycota</taxon>
        <taxon>Taphrinomycotina</taxon>
        <taxon>Neolectales</taxon>
        <taxon>Neolectaceae</taxon>
        <taxon>Neolecta</taxon>
    </lineage>
</organism>
<dbReference type="GO" id="GO:0034388">
    <property type="term" value="C:Pwp2p-containing subcomplex of 90S preribosome"/>
    <property type="evidence" value="ECO:0007669"/>
    <property type="project" value="EnsemblFungi"/>
</dbReference>
<accession>A0A1U7LJA3</accession>
<dbReference type="AlphaFoldDB" id="A0A1U7LJA3"/>
<keyword evidence="2" id="KW-0698">rRNA processing</keyword>
<dbReference type="InterPro" id="IPR015943">
    <property type="entry name" value="WD40/YVTN_repeat-like_dom_sf"/>
</dbReference>
<dbReference type="PANTHER" id="PTHR18359">
    <property type="entry name" value="WD-REPEAT PROTEIN-RELATED"/>
    <property type="match status" value="1"/>
</dbReference>
<dbReference type="InterPro" id="IPR001680">
    <property type="entry name" value="WD40_rpt"/>
</dbReference>
<evidence type="ECO:0000256" key="5">
    <source>
        <dbReference type="ARBA" id="ARBA00023242"/>
    </source>
</evidence>
<evidence type="ECO:0000256" key="3">
    <source>
        <dbReference type="ARBA" id="ARBA00022574"/>
    </source>
</evidence>
<dbReference type="Pfam" id="PF00400">
    <property type="entry name" value="WD40"/>
    <property type="match status" value="2"/>
</dbReference>
<dbReference type="GO" id="GO:0000472">
    <property type="term" value="P:endonucleolytic cleavage to generate mature 5'-end of SSU-rRNA from (SSU-rRNA, 5.8S rRNA, LSU-rRNA)"/>
    <property type="evidence" value="ECO:0007669"/>
    <property type="project" value="EnsemblFungi"/>
</dbReference>
<comment type="caution">
    <text evidence="7">The sequence shown here is derived from an EMBL/GenBank/DDBJ whole genome shotgun (WGS) entry which is preliminary data.</text>
</comment>
<dbReference type="Gene3D" id="2.130.10.10">
    <property type="entry name" value="YVTN repeat-like/Quinoprotein amine dehydrogenase"/>
    <property type="match status" value="1"/>
</dbReference>
<protein>
    <submittedName>
        <fullName evidence="7">Putative U3 small nucleolar RNA-associated protein 18</fullName>
    </submittedName>
</protein>
<keyword evidence="5" id="KW-0539">Nucleus</keyword>
<reference evidence="7 8" key="1">
    <citation type="submission" date="2016-04" db="EMBL/GenBank/DDBJ databases">
        <title>Evolutionary innovation and constraint leading to complex multicellularity in the Ascomycota.</title>
        <authorList>
            <person name="Cisse O."/>
            <person name="Nguyen A."/>
            <person name="Hewitt D.A."/>
            <person name="Jedd G."/>
            <person name="Stajich J.E."/>
        </authorList>
    </citation>
    <scope>NUCLEOTIDE SEQUENCE [LARGE SCALE GENOMIC DNA]</scope>
    <source>
        <strain evidence="7 8">DAH-3</strain>
    </source>
</reference>
<name>A0A1U7LJA3_NEOID</name>